<sequence>MTLFRPTPTRGIFLALILAAACAPAVQPPAGAAPAGVKRLRVVHTNDIHGRILPQAPRSSDRRVVGGAAVLAAHFDSAAARFPGATVFLSAGDDMQGTAISNLSWGRALIATHNAMGYDVAATGNHEFDWGQDTLAARARESRFPWLAANLFTAATGRHPDWVKPWTMVERRGVRVGIVGVALPNTPEVVVADRIRGLEFRPAAPAIDRAVREVRAAGADFVVVTMH</sequence>
<feature type="non-terminal residue" evidence="4">
    <location>
        <position position="227"/>
    </location>
</feature>
<dbReference type="GO" id="GO:0008253">
    <property type="term" value="F:5'-nucleotidase activity"/>
    <property type="evidence" value="ECO:0007669"/>
    <property type="project" value="UniProtKB-EC"/>
</dbReference>
<feature type="chain" id="PRO_5026692307" evidence="2">
    <location>
        <begin position="33"/>
        <end position="227"/>
    </location>
</feature>
<dbReference type="CDD" id="cd00845">
    <property type="entry name" value="MPP_UshA_N_like"/>
    <property type="match status" value="1"/>
</dbReference>
<dbReference type="GO" id="GO:0046872">
    <property type="term" value="F:metal ion binding"/>
    <property type="evidence" value="ECO:0007669"/>
    <property type="project" value="InterPro"/>
</dbReference>
<evidence type="ECO:0000313" key="4">
    <source>
        <dbReference type="EMBL" id="CAA9324785.1"/>
    </source>
</evidence>
<name>A0A6J4L7N1_9BACT</name>
<protein>
    <submittedName>
        <fullName evidence="4">5'-nucleotidase</fullName>
        <ecNumber evidence="4">3.1.3.5</ecNumber>
    </submittedName>
</protein>
<dbReference type="InterPro" id="IPR029052">
    <property type="entry name" value="Metallo-depent_PP-like"/>
</dbReference>
<dbReference type="PROSITE" id="PS51257">
    <property type="entry name" value="PROKAR_LIPOPROTEIN"/>
    <property type="match status" value="1"/>
</dbReference>
<dbReference type="EC" id="3.1.3.5" evidence="4"/>
<organism evidence="4">
    <name type="scientific">uncultured Gemmatimonadota bacterium</name>
    <dbReference type="NCBI Taxonomy" id="203437"/>
    <lineage>
        <taxon>Bacteria</taxon>
        <taxon>Pseudomonadati</taxon>
        <taxon>Gemmatimonadota</taxon>
        <taxon>environmental samples</taxon>
    </lineage>
</organism>
<evidence type="ECO:0000259" key="3">
    <source>
        <dbReference type="Pfam" id="PF00149"/>
    </source>
</evidence>
<dbReference type="EMBL" id="CADCTV010000390">
    <property type="protein sequence ID" value="CAA9324785.1"/>
    <property type="molecule type" value="Genomic_DNA"/>
</dbReference>
<dbReference type="AlphaFoldDB" id="A0A6J4L7N1"/>
<dbReference type="InterPro" id="IPR004843">
    <property type="entry name" value="Calcineurin-like_PHP"/>
</dbReference>
<reference evidence="4" key="1">
    <citation type="submission" date="2020-02" db="EMBL/GenBank/DDBJ databases">
        <authorList>
            <person name="Meier V. D."/>
        </authorList>
    </citation>
    <scope>NUCLEOTIDE SEQUENCE</scope>
    <source>
        <strain evidence="4">AVDCRST_MAG89</strain>
    </source>
</reference>
<keyword evidence="2" id="KW-0732">Signal</keyword>
<dbReference type="GO" id="GO:0009166">
    <property type="term" value="P:nucleotide catabolic process"/>
    <property type="evidence" value="ECO:0007669"/>
    <property type="project" value="InterPro"/>
</dbReference>
<dbReference type="PANTHER" id="PTHR11575:SF24">
    <property type="entry name" value="5'-NUCLEOTIDASE"/>
    <property type="match status" value="1"/>
</dbReference>
<dbReference type="InterPro" id="IPR006146">
    <property type="entry name" value="5'-Nucleotdase_CS"/>
</dbReference>
<accession>A0A6J4L7N1</accession>
<dbReference type="Gene3D" id="3.60.21.10">
    <property type="match status" value="1"/>
</dbReference>
<evidence type="ECO:0000256" key="1">
    <source>
        <dbReference type="ARBA" id="ARBA00006654"/>
    </source>
</evidence>
<dbReference type="PROSITE" id="PS00785">
    <property type="entry name" value="5_NUCLEOTIDASE_1"/>
    <property type="match status" value="1"/>
</dbReference>
<dbReference type="GO" id="GO:0000166">
    <property type="term" value="F:nucleotide binding"/>
    <property type="evidence" value="ECO:0007669"/>
    <property type="project" value="InterPro"/>
</dbReference>
<feature type="domain" description="Calcineurin-like phosphoesterase" evidence="3">
    <location>
        <begin position="40"/>
        <end position="224"/>
    </location>
</feature>
<dbReference type="InterPro" id="IPR006179">
    <property type="entry name" value="5_nucleotidase/apyrase"/>
</dbReference>
<gene>
    <name evidence="4" type="ORF">AVDCRST_MAG89-1832</name>
</gene>
<dbReference type="Pfam" id="PF00149">
    <property type="entry name" value="Metallophos"/>
    <property type="match status" value="1"/>
</dbReference>
<evidence type="ECO:0000256" key="2">
    <source>
        <dbReference type="SAM" id="SignalP"/>
    </source>
</evidence>
<dbReference type="SUPFAM" id="SSF56300">
    <property type="entry name" value="Metallo-dependent phosphatases"/>
    <property type="match status" value="1"/>
</dbReference>
<proteinExistence type="inferred from homology"/>
<comment type="similarity">
    <text evidence="1">Belongs to the 5'-nucleotidase family.</text>
</comment>
<feature type="signal peptide" evidence="2">
    <location>
        <begin position="1"/>
        <end position="32"/>
    </location>
</feature>
<dbReference type="PANTHER" id="PTHR11575">
    <property type="entry name" value="5'-NUCLEOTIDASE-RELATED"/>
    <property type="match status" value="1"/>
</dbReference>
<keyword evidence="4" id="KW-0378">Hydrolase</keyword>